<dbReference type="PROSITE" id="PS50929">
    <property type="entry name" value="ABC_TM1F"/>
    <property type="match status" value="1"/>
</dbReference>
<dbReference type="GO" id="GO:0005524">
    <property type="term" value="F:ATP binding"/>
    <property type="evidence" value="ECO:0007669"/>
    <property type="project" value="UniProtKB-KW"/>
</dbReference>
<evidence type="ECO:0000256" key="7">
    <source>
        <dbReference type="ARBA" id="ARBA00022989"/>
    </source>
</evidence>
<name>A0A926NKB2_9BACI</name>
<evidence type="ECO:0000256" key="5">
    <source>
        <dbReference type="ARBA" id="ARBA00022741"/>
    </source>
</evidence>
<dbReference type="GO" id="GO:0016887">
    <property type="term" value="F:ATP hydrolysis activity"/>
    <property type="evidence" value="ECO:0007669"/>
    <property type="project" value="InterPro"/>
</dbReference>
<feature type="transmembrane region" description="Helical" evidence="9">
    <location>
        <begin position="244"/>
        <end position="268"/>
    </location>
</feature>
<dbReference type="Gene3D" id="3.40.50.300">
    <property type="entry name" value="P-loop containing nucleotide triphosphate hydrolases"/>
    <property type="match status" value="1"/>
</dbReference>
<feature type="domain" description="ABC transporter" evidence="10">
    <location>
        <begin position="337"/>
        <end position="572"/>
    </location>
</feature>
<comment type="caution">
    <text evidence="12">The sequence shown here is derived from an EMBL/GenBank/DDBJ whole genome shotgun (WGS) entry which is preliminary data.</text>
</comment>
<dbReference type="SUPFAM" id="SSF52540">
    <property type="entry name" value="P-loop containing nucleoside triphosphate hydrolases"/>
    <property type="match status" value="1"/>
</dbReference>
<dbReference type="FunFam" id="3.40.50.300:FF:000221">
    <property type="entry name" value="Multidrug ABC transporter ATP-binding protein"/>
    <property type="match status" value="1"/>
</dbReference>
<dbReference type="AlphaFoldDB" id="A0A926NKB2"/>
<dbReference type="InterPro" id="IPR027417">
    <property type="entry name" value="P-loop_NTPase"/>
</dbReference>
<feature type="transmembrane region" description="Helical" evidence="9">
    <location>
        <begin position="16"/>
        <end position="39"/>
    </location>
</feature>
<keyword evidence="7 9" id="KW-1133">Transmembrane helix</keyword>
<keyword evidence="6 12" id="KW-0067">ATP-binding</keyword>
<keyword evidence="13" id="KW-1185">Reference proteome</keyword>
<dbReference type="SMART" id="SM00382">
    <property type="entry name" value="AAA"/>
    <property type="match status" value="1"/>
</dbReference>
<dbReference type="Pfam" id="PF00664">
    <property type="entry name" value="ABC_membrane"/>
    <property type="match status" value="1"/>
</dbReference>
<organism evidence="12 13">
    <name type="scientific">Metabacillus arenae</name>
    <dbReference type="NCBI Taxonomy" id="2771434"/>
    <lineage>
        <taxon>Bacteria</taxon>
        <taxon>Bacillati</taxon>
        <taxon>Bacillota</taxon>
        <taxon>Bacilli</taxon>
        <taxon>Bacillales</taxon>
        <taxon>Bacillaceae</taxon>
        <taxon>Metabacillus</taxon>
    </lineage>
</organism>
<proteinExistence type="predicted"/>
<dbReference type="PROSITE" id="PS00211">
    <property type="entry name" value="ABC_TRANSPORTER_1"/>
    <property type="match status" value="1"/>
</dbReference>
<keyword evidence="5" id="KW-0547">Nucleotide-binding</keyword>
<evidence type="ECO:0000256" key="8">
    <source>
        <dbReference type="ARBA" id="ARBA00023136"/>
    </source>
</evidence>
<feature type="transmembrane region" description="Helical" evidence="9">
    <location>
        <begin position="59"/>
        <end position="81"/>
    </location>
</feature>
<dbReference type="PROSITE" id="PS50893">
    <property type="entry name" value="ABC_TRANSPORTER_2"/>
    <property type="match status" value="1"/>
</dbReference>
<dbReference type="SUPFAM" id="SSF90123">
    <property type="entry name" value="ABC transporter transmembrane region"/>
    <property type="match status" value="1"/>
</dbReference>
<dbReference type="InterPro" id="IPR036640">
    <property type="entry name" value="ABC1_TM_sf"/>
</dbReference>
<evidence type="ECO:0000256" key="9">
    <source>
        <dbReference type="SAM" id="Phobius"/>
    </source>
</evidence>
<dbReference type="CDD" id="cd18541">
    <property type="entry name" value="ABC_6TM_TmrB_like"/>
    <property type="match status" value="1"/>
</dbReference>
<evidence type="ECO:0000259" key="11">
    <source>
        <dbReference type="PROSITE" id="PS50929"/>
    </source>
</evidence>
<dbReference type="InterPro" id="IPR017871">
    <property type="entry name" value="ABC_transporter-like_CS"/>
</dbReference>
<dbReference type="InterPro" id="IPR039421">
    <property type="entry name" value="Type_1_exporter"/>
</dbReference>
<dbReference type="EMBL" id="JACXAI010000003">
    <property type="protein sequence ID" value="MBD1379416.1"/>
    <property type="molecule type" value="Genomic_DNA"/>
</dbReference>
<evidence type="ECO:0000256" key="6">
    <source>
        <dbReference type="ARBA" id="ARBA00022840"/>
    </source>
</evidence>
<evidence type="ECO:0000313" key="13">
    <source>
        <dbReference type="Proteomes" id="UP000626844"/>
    </source>
</evidence>
<feature type="transmembrane region" description="Helical" evidence="9">
    <location>
        <begin position="134"/>
        <end position="152"/>
    </location>
</feature>
<dbReference type="GO" id="GO:0005886">
    <property type="term" value="C:plasma membrane"/>
    <property type="evidence" value="ECO:0007669"/>
    <property type="project" value="UniProtKB-SubCell"/>
</dbReference>
<dbReference type="InterPro" id="IPR003439">
    <property type="entry name" value="ABC_transporter-like_ATP-bd"/>
</dbReference>
<evidence type="ECO:0000256" key="3">
    <source>
        <dbReference type="ARBA" id="ARBA00022475"/>
    </source>
</evidence>
<keyword evidence="3" id="KW-1003">Cell membrane</keyword>
<keyword evidence="8 9" id="KW-0472">Membrane</keyword>
<gene>
    <name evidence="12" type="ORF">IC621_04150</name>
</gene>
<evidence type="ECO:0000259" key="10">
    <source>
        <dbReference type="PROSITE" id="PS50893"/>
    </source>
</evidence>
<dbReference type="Gene3D" id="1.20.1560.10">
    <property type="entry name" value="ABC transporter type 1, transmembrane domain"/>
    <property type="match status" value="1"/>
</dbReference>
<evidence type="ECO:0000256" key="2">
    <source>
        <dbReference type="ARBA" id="ARBA00022448"/>
    </source>
</evidence>
<evidence type="ECO:0000313" key="12">
    <source>
        <dbReference type="EMBL" id="MBD1379416.1"/>
    </source>
</evidence>
<feature type="transmembrane region" description="Helical" evidence="9">
    <location>
        <begin position="158"/>
        <end position="176"/>
    </location>
</feature>
<evidence type="ECO:0000256" key="1">
    <source>
        <dbReference type="ARBA" id="ARBA00004651"/>
    </source>
</evidence>
<reference evidence="12" key="1">
    <citation type="submission" date="2020-09" db="EMBL/GenBank/DDBJ databases">
        <title>A novel bacterium of genus Bacillus, isolated from South China Sea.</title>
        <authorList>
            <person name="Huang H."/>
            <person name="Mo K."/>
            <person name="Hu Y."/>
        </authorList>
    </citation>
    <scope>NUCLEOTIDE SEQUENCE</scope>
    <source>
        <strain evidence="12">IB182487</strain>
    </source>
</reference>
<keyword evidence="4 9" id="KW-0812">Transmembrane</keyword>
<protein>
    <submittedName>
        <fullName evidence="12">ABC transporter ATP-binding protein</fullName>
    </submittedName>
</protein>
<feature type="domain" description="ABC transmembrane type-1" evidence="11">
    <location>
        <begin position="19"/>
        <end position="303"/>
    </location>
</feature>
<dbReference type="PANTHER" id="PTHR43394:SF1">
    <property type="entry name" value="ATP-BINDING CASSETTE SUB-FAMILY B MEMBER 10, MITOCHONDRIAL"/>
    <property type="match status" value="1"/>
</dbReference>
<keyword evidence="2" id="KW-0813">Transport</keyword>
<dbReference type="GO" id="GO:0015421">
    <property type="term" value="F:ABC-type oligopeptide transporter activity"/>
    <property type="evidence" value="ECO:0007669"/>
    <property type="project" value="TreeGrafter"/>
</dbReference>
<dbReference type="InterPro" id="IPR003593">
    <property type="entry name" value="AAA+_ATPase"/>
</dbReference>
<evidence type="ECO:0000256" key="4">
    <source>
        <dbReference type="ARBA" id="ARBA00022692"/>
    </source>
</evidence>
<dbReference type="Proteomes" id="UP000626844">
    <property type="component" value="Unassembled WGS sequence"/>
</dbReference>
<dbReference type="PANTHER" id="PTHR43394">
    <property type="entry name" value="ATP-DEPENDENT PERMEASE MDL1, MITOCHONDRIAL"/>
    <property type="match status" value="1"/>
</dbReference>
<dbReference type="RefSeq" id="WP_191156021.1">
    <property type="nucleotide sequence ID" value="NZ_JACXAI010000003.1"/>
</dbReference>
<dbReference type="InterPro" id="IPR011527">
    <property type="entry name" value="ABC1_TM_dom"/>
</dbReference>
<accession>A0A926NKB2</accession>
<comment type="subcellular location">
    <subcellularLocation>
        <location evidence="1">Cell membrane</location>
        <topology evidence="1">Multi-pass membrane protein</topology>
    </subcellularLocation>
</comment>
<sequence length="599" mass="68328">MKRRPLFHEHFFQHKWSYLLGSVLLSMSLALQLVIPLLLEDFTDGIQHLTIRVSDLWSLAAWFIILGLGIFIFRSSGRIYIFRLSRMLERDLRTKLFTHWETLPAEYYQHERIGNLMAHAVNDVNILRQIGMQGVFQTIEAMVLISITITMMAGTINVYLTLLVLLPLPGLTYLAYRFRTSIRMYSLRVQEAIGTVTSRVQEFCTGIRIIKTYVQEHEEIKKFTKENGENVKANKQLIRSNSLFASYSQGIVGLSYLLSIVFGSLLVMKGRISLGEFVAFNTYLSFLVAPIENLGKVINLFQQGKAADSRLRNVLASEPDIKDEEGIVPLKEIKGEIRIRNLSFQYKNSKGYALRNINLTIEKGASLAIVGKIGSGKSTLVNLLLRVYNPPRNTIFIDNYDIRDLPLKLLRTSIGYVPQTNFLFSSTIKENIAFDPNYYQDNQIYKAAKQAHVYRDIMDFPEGFNTALGERGLSLSGGQRQRVSIARAMIKQSPIMIFDDSLSAVDVKTEERILKTLRSEIKGRTSIIISHRISTIQKADKIIVLDEGKIAEQGTHESLLERNGIYKNMYILQSNEFTLEPSTLPFSSERTVRINKRRS</sequence>
<dbReference type="Pfam" id="PF00005">
    <property type="entry name" value="ABC_tran"/>
    <property type="match status" value="1"/>
</dbReference>